<dbReference type="EMBL" id="LR828261">
    <property type="protein sequence ID" value="CAD0320083.1"/>
    <property type="molecule type" value="Genomic_DNA"/>
</dbReference>
<reference evidence="1" key="1">
    <citation type="submission" date="2020-07" db="EMBL/GenBank/DDBJ databases">
        <authorList>
            <person name="Pothier F. J."/>
        </authorList>
    </citation>
    <scope>NUCLEOTIDE SEQUENCE</scope>
    <source>
        <strain evidence="1">CFBP 2533</strain>
    </source>
</reference>
<proteinExistence type="predicted"/>
<accession>A0A6V7CP61</accession>
<dbReference type="EMBL" id="LR828261">
    <property type="protein sequence ID" value="CAD0320079.1"/>
    <property type="molecule type" value="Genomic_DNA"/>
</dbReference>
<name>A0A6V7CP61_9XANT</name>
<sequence>MRAIGDPAQCLFDRKIVLGIEGVKEIIHIGIAGDVLARRRWPIVLLASRLRNSAIGIALRRSACQCERRLSHRRGAIRIVPITKFQLGKRLLTTVHTRLPCFGDAGFCFQILFDLDAQLTHGARYFLPGVRIWGHSGKRILLMCLGLKKRPARIGRALGHISGAASGRHVQR</sequence>
<dbReference type="AlphaFoldDB" id="A0A6V7CP61"/>
<protein>
    <submittedName>
        <fullName evidence="1">Uncharacterized protein</fullName>
    </submittedName>
</protein>
<organism evidence="1">
    <name type="scientific">Xanthomonas hortorum pv. pelargonii</name>
    <dbReference type="NCBI Taxonomy" id="453602"/>
    <lineage>
        <taxon>Bacteria</taxon>
        <taxon>Pseudomonadati</taxon>
        <taxon>Pseudomonadota</taxon>
        <taxon>Gammaproteobacteria</taxon>
        <taxon>Lysobacterales</taxon>
        <taxon>Lysobacteraceae</taxon>
        <taxon>Xanthomonas</taxon>
    </lineage>
</organism>
<evidence type="ECO:0000313" key="1">
    <source>
        <dbReference type="EMBL" id="CAD0320083.1"/>
    </source>
</evidence>
<gene>
    <name evidence="1" type="ORF">CFBP2533_15440</name>
</gene>